<name>B4G7E4_DROPE</name>
<dbReference type="Proteomes" id="UP000008744">
    <property type="component" value="Unassembled WGS sequence"/>
</dbReference>
<sequence length="103" mass="11191">MATDVLLQNYRTISRARRDTDGTIKLTACYSIMMGEVKHLGCVRVSNGQSGCEAVGKEVGLPSNSTHDECELCFEDRCNGSTSQRASLGMLLLLLVVGAKNFF</sequence>
<reference evidence="1 2" key="1">
    <citation type="journal article" date="2007" name="Nature">
        <title>Evolution of genes and genomes on the Drosophila phylogeny.</title>
        <authorList>
            <consortium name="Drosophila 12 Genomes Consortium"/>
            <person name="Clark A.G."/>
            <person name="Eisen M.B."/>
            <person name="Smith D.R."/>
            <person name="Bergman C.M."/>
            <person name="Oliver B."/>
            <person name="Markow T.A."/>
            <person name="Kaufman T.C."/>
            <person name="Kellis M."/>
            <person name="Gelbart W."/>
            <person name="Iyer V.N."/>
            <person name="Pollard D.A."/>
            <person name="Sackton T.B."/>
            <person name="Larracuente A.M."/>
            <person name="Singh N.D."/>
            <person name="Abad J.P."/>
            <person name="Abt D.N."/>
            <person name="Adryan B."/>
            <person name="Aguade M."/>
            <person name="Akashi H."/>
            <person name="Anderson W.W."/>
            <person name="Aquadro C.F."/>
            <person name="Ardell D.H."/>
            <person name="Arguello R."/>
            <person name="Artieri C.G."/>
            <person name="Barbash D.A."/>
            <person name="Barker D."/>
            <person name="Barsanti P."/>
            <person name="Batterham P."/>
            <person name="Batzoglou S."/>
            <person name="Begun D."/>
            <person name="Bhutkar A."/>
            <person name="Blanco E."/>
            <person name="Bosak S.A."/>
            <person name="Bradley R.K."/>
            <person name="Brand A.D."/>
            <person name="Brent M.R."/>
            <person name="Brooks A.N."/>
            <person name="Brown R.H."/>
            <person name="Butlin R.K."/>
            <person name="Caggese C."/>
            <person name="Calvi B.R."/>
            <person name="Bernardo de Carvalho A."/>
            <person name="Caspi A."/>
            <person name="Castrezana S."/>
            <person name="Celniker S.E."/>
            <person name="Chang J.L."/>
            <person name="Chapple C."/>
            <person name="Chatterji S."/>
            <person name="Chinwalla A."/>
            <person name="Civetta A."/>
            <person name="Clifton S.W."/>
            <person name="Comeron J.M."/>
            <person name="Costello J.C."/>
            <person name="Coyne J.A."/>
            <person name="Daub J."/>
            <person name="David R.G."/>
            <person name="Delcher A.L."/>
            <person name="Delehaunty K."/>
            <person name="Do C.B."/>
            <person name="Ebling H."/>
            <person name="Edwards K."/>
            <person name="Eickbush T."/>
            <person name="Evans J.D."/>
            <person name="Filipski A."/>
            <person name="Findeiss S."/>
            <person name="Freyhult E."/>
            <person name="Fulton L."/>
            <person name="Fulton R."/>
            <person name="Garcia A.C."/>
            <person name="Gardiner A."/>
            <person name="Garfield D.A."/>
            <person name="Garvin B.E."/>
            <person name="Gibson G."/>
            <person name="Gilbert D."/>
            <person name="Gnerre S."/>
            <person name="Godfrey J."/>
            <person name="Good R."/>
            <person name="Gotea V."/>
            <person name="Gravely B."/>
            <person name="Greenberg A.J."/>
            <person name="Griffiths-Jones S."/>
            <person name="Gross S."/>
            <person name="Guigo R."/>
            <person name="Gustafson E.A."/>
            <person name="Haerty W."/>
            <person name="Hahn M.W."/>
            <person name="Halligan D.L."/>
            <person name="Halpern A.L."/>
            <person name="Halter G.M."/>
            <person name="Han M.V."/>
            <person name="Heger A."/>
            <person name="Hillier L."/>
            <person name="Hinrichs A.S."/>
            <person name="Holmes I."/>
            <person name="Hoskins R.A."/>
            <person name="Hubisz M.J."/>
            <person name="Hultmark D."/>
            <person name="Huntley M.A."/>
            <person name="Jaffe D.B."/>
            <person name="Jagadeeshan S."/>
            <person name="Jeck W.R."/>
            <person name="Johnson J."/>
            <person name="Jones C.D."/>
            <person name="Jordan W.C."/>
            <person name="Karpen G.H."/>
            <person name="Kataoka E."/>
            <person name="Keightley P.D."/>
            <person name="Kheradpour P."/>
            <person name="Kirkness E.F."/>
            <person name="Koerich L.B."/>
            <person name="Kristiansen K."/>
            <person name="Kudrna D."/>
            <person name="Kulathinal R.J."/>
            <person name="Kumar S."/>
            <person name="Kwok R."/>
            <person name="Lander E."/>
            <person name="Langley C.H."/>
            <person name="Lapoint R."/>
            <person name="Lazzaro B.P."/>
            <person name="Lee S.J."/>
            <person name="Levesque L."/>
            <person name="Li R."/>
            <person name="Lin C.F."/>
            <person name="Lin M.F."/>
            <person name="Lindblad-Toh K."/>
            <person name="Llopart A."/>
            <person name="Long M."/>
            <person name="Low L."/>
            <person name="Lozovsky E."/>
            <person name="Lu J."/>
            <person name="Luo M."/>
            <person name="Machado C.A."/>
            <person name="Makalowski W."/>
            <person name="Marzo M."/>
            <person name="Matsuda M."/>
            <person name="Matzkin L."/>
            <person name="McAllister B."/>
            <person name="McBride C.S."/>
            <person name="McKernan B."/>
            <person name="McKernan K."/>
            <person name="Mendez-Lago M."/>
            <person name="Minx P."/>
            <person name="Mollenhauer M.U."/>
            <person name="Montooth K."/>
            <person name="Mount S.M."/>
            <person name="Mu X."/>
            <person name="Myers E."/>
            <person name="Negre B."/>
            <person name="Newfeld S."/>
            <person name="Nielsen R."/>
            <person name="Noor M.A."/>
            <person name="O'Grady P."/>
            <person name="Pachter L."/>
            <person name="Papaceit M."/>
            <person name="Parisi M.J."/>
            <person name="Parisi M."/>
            <person name="Parts L."/>
            <person name="Pedersen J.S."/>
            <person name="Pesole G."/>
            <person name="Phillippy A.M."/>
            <person name="Ponting C.P."/>
            <person name="Pop M."/>
            <person name="Porcelli D."/>
            <person name="Powell J.R."/>
            <person name="Prohaska S."/>
            <person name="Pruitt K."/>
            <person name="Puig M."/>
            <person name="Quesneville H."/>
            <person name="Ram K.R."/>
            <person name="Rand D."/>
            <person name="Rasmussen M.D."/>
            <person name="Reed L.K."/>
            <person name="Reenan R."/>
            <person name="Reily A."/>
            <person name="Remington K.A."/>
            <person name="Rieger T.T."/>
            <person name="Ritchie M.G."/>
            <person name="Robin C."/>
            <person name="Rogers Y.H."/>
            <person name="Rohde C."/>
            <person name="Rozas J."/>
            <person name="Rubenfield M.J."/>
            <person name="Ruiz A."/>
            <person name="Russo S."/>
            <person name="Salzberg S.L."/>
            <person name="Sanchez-Gracia A."/>
            <person name="Saranga D.J."/>
            <person name="Sato H."/>
            <person name="Schaeffer S.W."/>
            <person name="Schatz M.C."/>
            <person name="Schlenke T."/>
            <person name="Schwartz R."/>
            <person name="Segarra C."/>
            <person name="Singh R.S."/>
            <person name="Sirot L."/>
            <person name="Sirota M."/>
            <person name="Sisneros N.B."/>
            <person name="Smith C.D."/>
            <person name="Smith T.F."/>
            <person name="Spieth J."/>
            <person name="Stage D.E."/>
            <person name="Stark A."/>
            <person name="Stephan W."/>
            <person name="Strausberg R.L."/>
            <person name="Strempel S."/>
            <person name="Sturgill D."/>
            <person name="Sutton G."/>
            <person name="Sutton G.G."/>
            <person name="Tao W."/>
            <person name="Teichmann S."/>
            <person name="Tobari Y.N."/>
            <person name="Tomimura Y."/>
            <person name="Tsolas J.M."/>
            <person name="Valente V.L."/>
            <person name="Venter E."/>
            <person name="Venter J.C."/>
            <person name="Vicario S."/>
            <person name="Vieira F.G."/>
            <person name="Vilella A.J."/>
            <person name="Villasante A."/>
            <person name="Walenz B."/>
            <person name="Wang J."/>
            <person name="Wasserman M."/>
            <person name="Watts T."/>
            <person name="Wilson D."/>
            <person name="Wilson R.K."/>
            <person name="Wing R.A."/>
            <person name="Wolfner M.F."/>
            <person name="Wong A."/>
            <person name="Wong G.K."/>
            <person name="Wu C.I."/>
            <person name="Wu G."/>
            <person name="Yamamoto D."/>
            <person name="Yang H.P."/>
            <person name="Yang S.P."/>
            <person name="Yorke J.A."/>
            <person name="Yoshida K."/>
            <person name="Zdobnov E."/>
            <person name="Zhang P."/>
            <person name="Zhang Y."/>
            <person name="Zimin A.V."/>
            <person name="Baldwin J."/>
            <person name="Abdouelleil A."/>
            <person name="Abdulkadir J."/>
            <person name="Abebe A."/>
            <person name="Abera B."/>
            <person name="Abreu J."/>
            <person name="Acer S.C."/>
            <person name="Aftuck L."/>
            <person name="Alexander A."/>
            <person name="An P."/>
            <person name="Anderson E."/>
            <person name="Anderson S."/>
            <person name="Arachi H."/>
            <person name="Azer M."/>
            <person name="Bachantsang P."/>
            <person name="Barry A."/>
            <person name="Bayul T."/>
            <person name="Berlin A."/>
            <person name="Bessette D."/>
            <person name="Bloom T."/>
            <person name="Blye J."/>
            <person name="Boguslavskiy L."/>
            <person name="Bonnet C."/>
            <person name="Boukhgalter B."/>
            <person name="Bourzgui I."/>
            <person name="Brown A."/>
            <person name="Cahill P."/>
            <person name="Channer S."/>
            <person name="Cheshatsang Y."/>
            <person name="Chuda L."/>
            <person name="Citroen M."/>
            <person name="Collymore A."/>
            <person name="Cooke P."/>
            <person name="Costello M."/>
            <person name="D'Aco K."/>
            <person name="Daza R."/>
            <person name="De Haan G."/>
            <person name="DeGray S."/>
            <person name="DeMaso C."/>
            <person name="Dhargay N."/>
            <person name="Dooley K."/>
            <person name="Dooley E."/>
            <person name="Doricent M."/>
            <person name="Dorje P."/>
            <person name="Dorjee K."/>
            <person name="Dupes A."/>
            <person name="Elong R."/>
            <person name="Falk J."/>
            <person name="Farina A."/>
            <person name="Faro S."/>
            <person name="Ferguson D."/>
            <person name="Fisher S."/>
            <person name="Foley C.D."/>
            <person name="Franke A."/>
            <person name="Friedrich D."/>
            <person name="Gadbois L."/>
            <person name="Gearin G."/>
            <person name="Gearin C.R."/>
            <person name="Giannoukos G."/>
            <person name="Goode T."/>
            <person name="Graham J."/>
            <person name="Grandbois E."/>
            <person name="Grewal S."/>
            <person name="Gyaltsen K."/>
            <person name="Hafez N."/>
            <person name="Hagos B."/>
            <person name="Hall J."/>
            <person name="Henson C."/>
            <person name="Hollinger A."/>
            <person name="Honan T."/>
            <person name="Huard M.D."/>
            <person name="Hughes L."/>
            <person name="Hurhula B."/>
            <person name="Husby M.E."/>
            <person name="Kamat A."/>
            <person name="Kanga B."/>
            <person name="Kashin S."/>
            <person name="Khazanovich D."/>
            <person name="Kisner P."/>
            <person name="Lance K."/>
            <person name="Lara M."/>
            <person name="Lee W."/>
            <person name="Lennon N."/>
            <person name="Letendre F."/>
            <person name="LeVine R."/>
            <person name="Lipovsky A."/>
            <person name="Liu X."/>
            <person name="Liu J."/>
            <person name="Liu S."/>
            <person name="Lokyitsang T."/>
            <person name="Lokyitsang Y."/>
            <person name="Lubonja R."/>
            <person name="Lui A."/>
            <person name="MacDonald P."/>
            <person name="Magnisalis V."/>
            <person name="Maru K."/>
            <person name="Matthews C."/>
            <person name="McCusker W."/>
            <person name="McDonough S."/>
            <person name="Mehta T."/>
            <person name="Meldrim J."/>
            <person name="Meneus L."/>
            <person name="Mihai O."/>
            <person name="Mihalev A."/>
            <person name="Mihova T."/>
            <person name="Mittelman R."/>
            <person name="Mlenga V."/>
            <person name="Montmayeur A."/>
            <person name="Mulrain L."/>
            <person name="Navidi A."/>
            <person name="Naylor J."/>
            <person name="Negash T."/>
            <person name="Nguyen T."/>
            <person name="Nguyen N."/>
            <person name="Nicol R."/>
            <person name="Norbu C."/>
            <person name="Norbu N."/>
            <person name="Novod N."/>
            <person name="O'Neill B."/>
            <person name="Osman S."/>
            <person name="Markiewicz E."/>
            <person name="Oyono O.L."/>
            <person name="Patti C."/>
            <person name="Phunkhang P."/>
            <person name="Pierre F."/>
            <person name="Priest M."/>
            <person name="Raghuraman S."/>
            <person name="Rege F."/>
            <person name="Reyes R."/>
            <person name="Rise C."/>
            <person name="Rogov P."/>
            <person name="Ross K."/>
            <person name="Ryan E."/>
            <person name="Settipalli S."/>
            <person name="Shea T."/>
            <person name="Sherpa N."/>
            <person name="Shi L."/>
            <person name="Shih D."/>
            <person name="Sparrow T."/>
            <person name="Spaulding J."/>
            <person name="Stalker J."/>
            <person name="Stange-Thomann N."/>
            <person name="Stavropoulos S."/>
            <person name="Stone C."/>
            <person name="Strader C."/>
            <person name="Tesfaye S."/>
            <person name="Thomson T."/>
            <person name="Thoulutsang Y."/>
            <person name="Thoulutsang D."/>
            <person name="Topham K."/>
            <person name="Topping I."/>
            <person name="Tsamla T."/>
            <person name="Vassiliev H."/>
            <person name="Vo A."/>
            <person name="Wangchuk T."/>
            <person name="Wangdi T."/>
            <person name="Weiand M."/>
            <person name="Wilkinson J."/>
            <person name="Wilson A."/>
            <person name="Yadav S."/>
            <person name="Young G."/>
            <person name="Yu Q."/>
            <person name="Zembek L."/>
            <person name="Zhong D."/>
            <person name="Zimmer A."/>
            <person name="Zwirko Z."/>
            <person name="Jaffe D.B."/>
            <person name="Alvarez P."/>
            <person name="Brockman W."/>
            <person name="Butler J."/>
            <person name="Chin C."/>
            <person name="Gnerre S."/>
            <person name="Grabherr M."/>
            <person name="Kleber M."/>
            <person name="Mauceli E."/>
            <person name="MacCallum I."/>
        </authorList>
    </citation>
    <scope>NUCLEOTIDE SEQUENCE [LARGE SCALE GENOMIC DNA]</scope>
    <source>
        <strain evidence="2">MSH-3 / Tucson 14011-0111.49</strain>
    </source>
</reference>
<dbReference type="OrthoDB" id="8041071at2759"/>
<dbReference type="STRING" id="7234.B4G7E4"/>
<evidence type="ECO:0000313" key="2">
    <source>
        <dbReference type="Proteomes" id="UP000008744"/>
    </source>
</evidence>
<accession>B4G7E4</accession>
<gene>
    <name evidence="1" type="primary">Dper\GL19618</name>
    <name evidence="1" type="ORF">Dper_GL19618</name>
</gene>
<dbReference type="OMA" id="NSTHDEC"/>
<keyword evidence="2" id="KW-1185">Reference proteome</keyword>
<dbReference type="HOGENOM" id="CLU_2266507_0_0_1"/>
<proteinExistence type="predicted"/>
<protein>
    <submittedName>
        <fullName evidence="1">GL19618</fullName>
    </submittedName>
</protein>
<dbReference type="AlphaFoldDB" id="B4G7E4"/>
<evidence type="ECO:0000313" key="1">
    <source>
        <dbReference type="EMBL" id="EDW29277.1"/>
    </source>
</evidence>
<dbReference type="EMBL" id="CH479180">
    <property type="protein sequence ID" value="EDW29277.1"/>
    <property type="molecule type" value="Genomic_DNA"/>
</dbReference>
<organism evidence="2">
    <name type="scientific">Drosophila persimilis</name>
    <name type="common">Fruit fly</name>
    <dbReference type="NCBI Taxonomy" id="7234"/>
    <lineage>
        <taxon>Eukaryota</taxon>
        <taxon>Metazoa</taxon>
        <taxon>Ecdysozoa</taxon>
        <taxon>Arthropoda</taxon>
        <taxon>Hexapoda</taxon>
        <taxon>Insecta</taxon>
        <taxon>Pterygota</taxon>
        <taxon>Neoptera</taxon>
        <taxon>Endopterygota</taxon>
        <taxon>Diptera</taxon>
        <taxon>Brachycera</taxon>
        <taxon>Muscomorpha</taxon>
        <taxon>Ephydroidea</taxon>
        <taxon>Drosophilidae</taxon>
        <taxon>Drosophila</taxon>
        <taxon>Sophophora</taxon>
    </lineage>
</organism>